<dbReference type="GeneID" id="118428116"/>
<dbReference type="InterPro" id="IPR002035">
    <property type="entry name" value="VWF_A"/>
</dbReference>
<accession>A0A9J7M4B1</accession>
<dbReference type="SUPFAM" id="SSF53300">
    <property type="entry name" value="vWA-like"/>
    <property type="match status" value="1"/>
</dbReference>
<dbReference type="PANTHER" id="PTHR24020">
    <property type="entry name" value="COLLAGEN ALPHA"/>
    <property type="match status" value="1"/>
</dbReference>
<feature type="domain" description="VWFA" evidence="2">
    <location>
        <begin position="173"/>
        <end position="352"/>
    </location>
</feature>
<dbReference type="InterPro" id="IPR036465">
    <property type="entry name" value="vWFA_dom_sf"/>
</dbReference>
<dbReference type="OrthoDB" id="6236007at2759"/>
<dbReference type="InterPro" id="IPR050525">
    <property type="entry name" value="ECM_Assembly_Org"/>
</dbReference>
<dbReference type="SMART" id="SM00327">
    <property type="entry name" value="VWA"/>
    <property type="match status" value="1"/>
</dbReference>
<dbReference type="RefSeq" id="XP_035693984.1">
    <property type="nucleotide sequence ID" value="XM_035838091.1"/>
</dbReference>
<dbReference type="InterPro" id="IPR036084">
    <property type="entry name" value="Ser_inhib-like_sf"/>
</dbReference>
<dbReference type="SUPFAM" id="SSF57567">
    <property type="entry name" value="Serine protease inhibitors"/>
    <property type="match status" value="1"/>
</dbReference>
<evidence type="ECO:0000313" key="4">
    <source>
        <dbReference type="RefSeq" id="XP_035693984.1"/>
    </source>
</evidence>
<protein>
    <submittedName>
        <fullName evidence="4">Matrilin-2-like</fullName>
    </submittedName>
</protein>
<dbReference type="CDD" id="cd19941">
    <property type="entry name" value="TIL"/>
    <property type="match status" value="1"/>
</dbReference>
<dbReference type="Proteomes" id="UP000001554">
    <property type="component" value="Chromosome 12"/>
</dbReference>
<name>A0A9J7M4B1_BRAFL</name>
<dbReference type="FunFam" id="3.40.50.410:FF:000185">
    <property type="entry name" value="Uncharacterized protein"/>
    <property type="match status" value="1"/>
</dbReference>
<reference evidence="4" key="2">
    <citation type="submission" date="2025-08" db="UniProtKB">
        <authorList>
            <consortium name="RefSeq"/>
        </authorList>
    </citation>
    <scope>IDENTIFICATION</scope>
    <source>
        <strain evidence="4">S238N-H82</strain>
        <tissue evidence="4">Testes</tissue>
    </source>
</reference>
<dbReference type="PROSITE" id="PS50234">
    <property type="entry name" value="VWFA"/>
    <property type="match status" value="1"/>
</dbReference>
<organism evidence="3 4">
    <name type="scientific">Branchiostoma floridae</name>
    <name type="common">Florida lancelet</name>
    <name type="synonym">Amphioxus</name>
    <dbReference type="NCBI Taxonomy" id="7739"/>
    <lineage>
        <taxon>Eukaryota</taxon>
        <taxon>Metazoa</taxon>
        <taxon>Chordata</taxon>
        <taxon>Cephalochordata</taxon>
        <taxon>Leptocardii</taxon>
        <taxon>Amphioxiformes</taxon>
        <taxon>Branchiostomatidae</taxon>
        <taxon>Branchiostoma</taxon>
    </lineage>
</organism>
<dbReference type="Gene3D" id="2.10.25.10">
    <property type="entry name" value="Laminin"/>
    <property type="match status" value="1"/>
</dbReference>
<sequence length="536" mass="57649">MGRGVEFCMCVLAAVLGAGKTEEFQCPAHSHYSACGSACEPTCADPWPACVQACADPWSGCTQPCVEGCVCDDGYIRGWNGTCINKTDCGCFSNGNYYKTDEVWLTPGSRRCTCLANSSVACADLSCTRSRPALSDGVDNDCDGRVDEELLNGLDDDGDGEIDEDVVGSCGIDIVFVIDGSWSIGPAVFERIKGFVRDIVGCLDIGEIQVGVIHYDCLPKLDIQLGSYTMKTDLQDAILTEITFDGEVTRTGNAIQYMKNTIPFRGYVPRAAVIVTDGRTQLDVEGHQFHDDFAESARDARDCGIELYSIAAGREPAVDTSELGTITNNPARVVRLDQDRPCAIASMLVKDLCDVNQLCRSIGGVCTSDTDFCAGPVVPDLCGGNLTCCAPQDEPCRAMGGVCQFDDLPCPGRHLNGLCGGPANRKCCIDCCQQPTGTTVTYRSLGCWTDSDIRAIPPLEGLDPRLQDPYRLRENAIEKCYQAARDRGYDVFALQDGGWCAASSAARRAYRQYGPSQRCGPAGKGGVWANSVYEII</sequence>
<evidence type="ECO:0000313" key="3">
    <source>
        <dbReference type="Proteomes" id="UP000001554"/>
    </source>
</evidence>
<dbReference type="Pfam" id="PF01826">
    <property type="entry name" value="TIL"/>
    <property type="match status" value="1"/>
</dbReference>
<dbReference type="AlphaFoldDB" id="A0A9J7M4B1"/>
<dbReference type="KEGG" id="bfo:118428116"/>
<feature type="chain" id="PRO_5039921880" evidence="1">
    <location>
        <begin position="22"/>
        <end position="536"/>
    </location>
</feature>
<gene>
    <name evidence="4" type="primary">LOC118428116</name>
</gene>
<feature type="signal peptide" evidence="1">
    <location>
        <begin position="1"/>
        <end position="21"/>
    </location>
</feature>
<dbReference type="PRINTS" id="PR00453">
    <property type="entry name" value="VWFADOMAIN"/>
</dbReference>
<reference evidence="3" key="1">
    <citation type="journal article" date="2020" name="Nat. Ecol. Evol.">
        <title>Deeply conserved synteny resolves early events in vertebrate evolution.</title>
        <authorList>
            <person name="Simakov O."/>
            <person name="Marletaz F."/>
            <person name="Yue J.X."/>
            <person name="O'Connell B."/>
            <person name="Jenkins J."/>
            <person name="Brandt A."/>
            <person name="Calef R."/>
            <person name="Tung C.H."/>
            <person name="Huang T.K."/>
            <person name="Schmutz J."/>
            <person name="Satoh N."/>
            <person name="Yu J.K."/>
            <person name="Putnam N.H."/>
            <person name="Green R.E."/>
            <person name="Rokhsar D.S."/>
        </authorList>
    </citation>
    <scope>NUCLEOTIDE SEQUENCE [LARGE SCALE GENOMIC DNA]</scope>
    <source>
        <strain evidence="3">S238N-H82</strain>
    </source>
</reference>
<keyword evidence="1" id="KW-0732">Signal</keyword>
<evidence type="ECO:0000256" key="1">
    <source>
        <dbReference type="SAM" id="SignalP"/>
    </source>
</evidence>
<dbReference type="PANTHER" id="PTHR24020:SF87">
    <property type="entry name" value="COLLAGEN ALPHA-1(VI) CHAIN-LIKE"/>
    <property type="match status" value="1"/>
</dbReference>
<keyword evidence="3" id="KW-1185">Reference proteome</keyword>
<dbReference type="InterPro" id="IPR002919">
    <property type="entry name" value="TIL_dom"/>
</dbReference>
<evidence type="ECO:0000259" key="2">
    <source>
        <dbReference type="PROSITE" id="PS50234"/>
    </source>
</evidence>
<dbReference type="Gene3D" id="3.40.50.410">
    <property type="entry name" value="von Willebrand factor, type A domain"/>
    <property type="match status" value="1"/>
</dbReference>
<dbReference type="Pfam" id="PF00092">
    <property type="entry name" value="VWA"/>
    <property type="match status" value="1"/>
</dbReference>
<proteinExistence type="predicted"/>